<keyword evidence="2" id="KW-1185">Reference proteome</keyword>
<dbReference type="OrthoDB" id="10052260at2759"/>
<dbReference type="Proteomes" id="UP001140011">
    <property type="component" value="Unassembled WGS sequence"/>
</dbReference>
<evidence type="ECO:0000313" key="2">
    <source>
        <dbReference type="Proteomes" id="UP001140011"/>
    </source>
</evidence>
<gene>
    <name evidence="1" type="ORF">GGI19_004803</name>
</gene>
<comment type="caution">
    <text evidence="1">The sequence shown here is derived from an EMBL/GenBank/DDBJ whole genome shotgun (WGS) entry which is preliminary data.</text>
</comment>
<name>A0A9W8GRH7_9FUNG</name>
<dbReference type="InterPro" id="IPR008979">
    <property type="entry name" value="Galactose-bd-like_sf"/>
</dbReference>
<dbReference type="EMBL" id="JANBUH010000472">
    <property type="protein sequence ID" value="KAJ2750942.1"/>
    <property type="molecule type" value="Genomic_DNA"/>
</dbReference>
<sequence>MSDDKLLANLVSRYGVSSVYNRNTVSYGKQHLFDKSRETCWNSEQGTPQHIQVEFKVPVKLTAIRIQFQGGFAGKTTNLFDMSRPSKPICPLHPKDDNTVQVLTLPESLQDIARTRIKIQFLSSTDFFGRIIVYSLDFVGHAETGQEDNDSSSPTLVAATT</sequence>
<dbReference type="AlphaFoldDB" id="A0A9W8GRH7"/>
<protein>
    <recommendedName>
        <fullName evidence="3">Nuclear receptor 2C2-associated protein</fullName>
    </recommendedName>
</protein>
<evidence type="ECO:0008006" key="3">
    <source>
        <dbReference type="Google" id="ProtNLM"/>
    </source>
</evidence>
<organism evidence="1 2">
    <name type="scientific">Coemansia pectinata</name>
    <dbReference type="NCBI Taxonomy" id="1052879"/>
    <lineage>
        <taxon>Eukaryota</taxon>
        <taxon>Fungi</taxon>
        <taxon>Fungi incertae sedis</taxon>
        <taxon>Zoopagomycota</taxon>
        <taxon>Kickxellomycotina</taxon>
        <taxon>Kickxellomycetes</taxon>
        <taxon>Kickxellales</taxon>
        <taxon>Kickxellaceae</taxon>
        <taxon>Coemansia</taxon>
    </lineage>
</organism>
<proteinExistence type="predicted"/>
<dbReference type="Gene3D" id="2.60.120.260">
    <property type="entry name" value="Galactose-binding domain-like"/>
    <property type="match status" value="1"/>
</dbReference>
<evidence type="ECO:0000313" key="1">
    <source>
        <dbReference type="EMBL" id="KAJ2750942.1"/>
    </source>
</evidence>
<dbReference type="SUPFAM" id="SSF49785">
    <property type="entry name" value="Galactose-binding domain-like"/>
    <property type="match status" value="1"/>
</dbReference>
<reference evidence="1" key="1">
    <citation type="submission" date="2022-07" db="EMBL/GenBank/DDBJ databases">
        <title>Phylogenomic reconstructions and comparative analyses of Kickxellomycotina fungi.</title>
        <authorList>
            <person name="Reynolds N.K."/>
            <person name="Stajich J.E."/>
            <person name="Barry K."/>
            <person name="Grigoriev I.V."/>
            <person name="Crous P."/>
            <person name="Smith M.E."/>
        </authorList>
    </citation>
    <scope>NUCLEOTIDE SEQUENCE</scope>
    <source>
        <strain evidence="1">BCRC 34297</strain>
    </source>
</reference>
<accession>A0A9W8GRH7</accession>